<dbReference type="Pfam" id="PF02661">
    <property type="entry name" value="Fic"/>
    <property type="match status" value="1"/>
</dbReference>
<dbReference type="PROSITE" id="PS51459">
    <property type="entry name" value="FIDO"/>
    <property type="match status" value="1"/>
</dbReference>
<evidence type="ECO:0000256" key="4">
    <source>
        <dbReference type="ARBA" id="ARBA00022840"/>
    </source>
</evidence>
<reference evidence="10" key="1">
    <citation type="submission" date="2016-10" db="EMBL/GenBank/DDBJ databases">
        <authorList>
            <person name="Varghese N."/>
            <person name="Submissions S."/>
        </authorList>
    </citation>
    <scope>NUCLEOTIDE SEQUENCE [LARGE SCALE GENOMIC DNA]</scope>
    <source>
        <strain evidence="10">CGMCC 1.8975</strain>
    </source>
</reference>
<dbReference type="EMBL" id="FNOV01000020">
    <property type="protein sequence ID" value="SDY94520.1"/>
    <property type="molecule type" value="Genomic_DNA"/>
</dbReference>
<feature type="domain" description="Fido" evidence="8">
    <location>
        <begin position="50"/>
        <end position="192"/>
    </location>
</feature>
<comment type="catalytic activity">
    <reaction evidence="6">
        <text>L-threonyl-[protein] + ATP = 3-O-(5'-adenylyl)-L-threonyl-[protein] + diphosphate</text>
        <dbReference type="Rhea" id="RHEA:54292"/>
        <dbReference type="Rhea" id="RHEA-COMP:11060"/>
        <dbReference type="Rhea" id="RHEA-COMP:13847"/>
        <dbReference type="ChEBI" id="CHEBI:30013"/>
        <dbReference type="ChEBI" id="CHEBI:30616"/>
        <dbReference type="ChEBI" id="CHEBI:33019"/>
        <dbReference type="ChEBI" id="CHEBI:138113"/>
        <dbReference type="EC" id="2.7.7.108"/>
    </reaction>
</comment>
<keyword evidence="4" id="KW-0067">ATP-binding</keyword>
<organism evidence="9 10">
    <name type="scientific">Hymenobacter psychrophilus</name>
    <dbReference type="NCBI Taxonomy" id="651662"/>
    <lineage>
        <taxon>Bacteria</taxon>
        <taxon>Pseudomonadati</taxon>
        <taxon>Bacteroidota</taxon>
        <taxon>Cytophagia</taxon>
        <taxon>Cytophagales</taxon>
        <taxon>Hymenobacteraceae</taxon>
        <taxon>Hymenobacter</taxon>
    </lineage>
</organism>
<dbReference type="SUPFAM" id="SSF140931">
    <property type="entry name" value="Fic-like"/>
    <property type="match status" value="1"/>
</dbReference>
<proteinExistence type="predicted"/>
<dbReference type="GO" id="GO:0051302">
    <property type="term" value="P:regulation of cell division"/>
    <property type="evidence" value="ECO:0007669"/>
    <property type="project" value="TreeGrafter"/>
</dbReference>
<dbReference type="PANTHER" id="PTHR39560:SF1">
    <property type="entry name" value="PROTEIN ADENYLYLTRANSFERASE FIC-RELATED"/>
    <property type="match status" value="1"/>
</dbReference>
<evidence type="ECO:0000256" key="7">
    <source>
        <dbReference type="ARBA" id="ARBA00048696"/>
    </source>
</evidence>
<keyword evidence="1" id="KW-0808">Transferase</keyword>
<evidence type="ECO:0000313" key="9">
    <source>
        <dbReference type="EMBL" id="SDY94520.1"/>
    </source>
</evidence>
<dbReference type="Proteomes" id="UP000199249">
    <property type="component" value="Unassembled WGS sequence"/>
</dbReference>
<dbReference type="PANTHER" id="PTHR39560">
    <property type="entry name" value="PROTEIN ADENYLYLTRANSFERASE FIC-RELATED"/>
    <property type="match status" value="1"/>
</dbReference>
<dbReference type="GO" id="GO:0070733">
    <property type="term" value="F:AMPylase activity"/>
    <property type="evidence" value="ECO:0007669"/>
    <property type="project" value="UniProtKB-EC"/>
</dbReference>
<evidence type="ECO:0000256" key="6">
    <source>
        <dbReference type="ARBA" id="ARBA00047939"/>
    </source>
</evidence>
<comment type="catalytic activity">
    <reaction evidence="7">
        <text>L-tyrosyl-[protein] + ATP = O-(5'-adenylyl)-L-tyrosyl-[protein] + diphosphate</text>
        <dbReference type="Rhea" id="RHEA:54288"/>
        <dbReference type="Rhea" id="RHEA-COMP:10136"/>
        <dbReference type="Rhea" id="RHEA-COMP:13846"/>
        <dbReference type="ChEBI" id="CHEBI:30616"/>
        <dbReference type="ChEBI" id="CHEBI:33019"/>
        <dbReference type="ChEBI" id="CHEBI:46858"/>
        <dbReference type="ChEBI" id="CHEBI:83624"/>
        <dbReference type="EC" id="2.7.7.108"/>
    </reaction>
</comment>
<dbReference type="AlphaFoldDB" id="A0A1H3P0H2"/>
<dbReference type="GO" id="GO:0005524">
    <property type="term" value="F:ATP binding"/>
    <property type="evidence" value="ECO:0007669"/>
    <property type="project" value="UniProtKB-KW"/>
</dbReference>
<dbReference type="Gene3D" id="1.10.3290.10">
    <property type="entry name" value="Fido-like domain"/>
    <property type="match status" value="1"/>
</dbReference>
<dbReference type="EC" id="2.7.7.108" evidence="5"/>
<evidence type="ECO:0000256" key="5">
    <source>
        <dbReference type="ARBA" id="ARBA00034531"/>
    </source>
</evidence>
<accession>A0A1H3P0H2</accession>
<protein>
    <recommendedName>
        <fullName evidence="5">protein adenylyltransferase</fullName>
        <ecNumber evidence="5">2.7.7.108</ecNumber>
    </recommendedName>
</protein>
<evidence type="ECO:0000313" key="10">
    <source>
        <dbReference type="Proteomes" id="UP000199249"/>
    </source>
</evidence>
<evidence type="ECO:0000259" key="8">
    <source>
        <dbReference type="PROSITE" id="PS51459"/>
    </source>
</evidence>
<dbReference type="InterPro" id="IPR003812">
    <property type="entry name" value="Fido"/>
</dbReference>
<dbReference type="RefSeq" id="WP_092743717.1">
    <property type="nucleotide sequence ID" value="NZ_FNOV01000020.1"/>
</dbReference>
<dbReference type="OrthoDB" id="9813719at2"/>
<dbReference type="InterPro" id="IPR036597">
    <property type="entry name" value="Fido-like_dom_sf"/>
</dbReference>
<keyword evidence="2" id="KW-0548">Nucleotidyltransferase</keyword>
<dbReference type="STRING" id="651662.SAMN04488069_12031"/>
<evidence type="ECO:0000256" key="3">
    <source>
        <dbReference type="ARBA" id="ARBA00022741"/>
    </source>
</evidence>
<keyword evidence="10" id="KW-1185">Reference proteome</keyword>
<gene>
    <name evidence="9" type="ORF">SAMN04488069_12031</name>
</gene>
<evidence type="ECO:0000256" key="1">
    <source>
        <dbReference type="ARBA" id="ARBA00022679"/>
    </source>
</evidence>
<sequence>MKYASSGDEEEALPNLLGLSSLAEVQQAETEGFLLAEQSLLNELREDEVFDVAYIQEIHRRALGRVYGFAGRYRTVNLSKGGFAFPAALHLPKNMADFEQEMLRPLPHSWPDATSLVRDVARVHAELLFLHPFREGNGRTARVLANLMAYKNGSTSFQWEALAEPERFNLYVQAVQAAGLLRYEPMQAVIASVLPPSP</sequence>
<evidence type="ECO:0000256" key="2">
    <source>
        <dbReference type="ARBA" id="ARBA00022695"/>
    </source>
</evidence>
<name>A0A1H3P0H2_9BACT</name>
<keyword evidence="3" id="KW-0547">Nucleotide-binding</keyword>